<comment type="caution">
    <text evidence="1">The sequence shown here is derived from an EMBL/GenBank/DDBJ whole genome shotgun (WGS) entry which is preliminary data.</text>
</comment>
<dbReference type="OrthoDB" id="413760at2759"/>
<evidence type="ECO:0000313" key="1">
    <source>
        <dbReference type="EMBL" id="KAA3477584.1"/>
    </source>
</evidence>
<name>A0A5B6W8I1_9ROSI</name>
<gene>
    <name evidence="1" type="ORF">EPI10_011463</name>
</gene>
<dbReference type="AlphaFoldDB" id="A0A5B6W8I1"/>
<dbReference type="Proteomes" id="UP000325315">
    <property type="component" value="Unassembled WGS sequence"/>
</dbReference>
<protein>
    <submittedName>
        <fullName evidence="1">Retrovirus-related Pol polyprotein from transposon TNT 1-94</fullName>
    </submittedName>
</protein>
<accession>A0A5B6W8I1</accession>
<keyword evidence="2" id="KW-1185">Reference proteome</keyword>
<dbReference type="EMBL" id="SMMG02000004">
    <property type="protein sequence ID" value="KAA3477584.1"/>
    <property type="molecule type" value="Genomic_DNA"/>
</dbReference>
<organism evidence="1 2">
    <name type="scientific">Gossypium australe</name>
    <dbReference type="NCBI Taxonomy" id="47621"/>
    <lineage>
        <taxon>Eukaryota</taxon>
        <taxon>Viridiplantae</taxon>
        <taxon>Streptophyta</taxon>
        <taxon>Embryophyta</taxon>
        <taxon>Tracheophyta</taxon>
        <taxon>Spermatophyta</taxon>
        <taxon>Magnoliopsida</taxon>
        <taxon>eudicotyledons</taxon>
        <taxon>Gunneridae</taxon>
        <taxon>Pentapetalae</taxon>
        <taxon>rosids</taxon>
        <taxon>malvids</taxon>
        <taxon>Malvales</taxon>
        <taxon>Malvaceae</taxon>
        <taxon>Malvoideae</taxon>
        <taxon>Gossypium</taxon>
    </lineage>
</organism>
<proteinExistence type="predicted"/>
<sequence>MQQLEGFRIEGNEDHPEAVSSVAVQKRYIERILERFGMQDSKPVNILLAAYFRLSTSDSPQTKDKERYMPSVPYSSAVGSLMYAMVCTHLDI</sequence>
<reference evidence="2" key="1">
    <citation type="journal article" date="2019" name="Plant Biotechnol. J.">
        <title>Genome sequencing of the Australian wild diploid species Gossypium australe highlights disease resistance and delayed gland morphogenesis.</title>
        <authorList>
            <person name="Cai Y."/>
            <person name="Cai X."/>
            <person name="Wang Q."/>
            <person name="Wang P."/>
            <person name="Zhang Y."/>
            <person name="Cai C."/>
            <person name="Xu Y."/>
            <person name="Wang K."/>
            <person name="Zhou Z."/>
            <person name="Wang C."/>
            <person name="Geng S."/>
            <person name="Li B."/>
            <person name="Dong Q."/>
            <person name="Hou Y."/>
            <person name="Wang H."/>
            <person name="Ai P."/>
            <person name="Liu Z."/>
            <person name="Yi F."/>
            <person name="Sun M."/>
            <person name="An G."/>
            <person name="Cheng J."/>
            <person name="Zhang Y."/>
            <person name="Shi Q."/>
            <person name="Xie Y."/>
            <person name="Shi X."/>
            <person name="Chang Y."/>
            <person name="Huang F."/>
            <person name="Chen Y."/>
            <person name="Hong S."/>
            <person name="Mi L."/>
            <person name="Sun Q."/>
            <person name="Zhang L."/>
            <person name="Zhou B."/>
            <person name="Peng R."/>
            <person name="Zhang X."/>
            <person name="Liu F."/>
        </authorList>
    </citation>
    <scope>NUCLEOTIDE SEQUENCE [LARGE SCALE GENOMIC DNA]</scope>
    <source>
        <strain evidence="2">cv. PA1801</strain>
    </source>
</reference>
<evidence type="ECO:0000313" key="2">
    <source>
        <dbReference type="Proteomes" id="UP000325315"/>
    </source>
</evidence>